<dbReference type="InterPro" id="IPR020818">
    <property type="entry name" value="Chaperonin_GroES"/>
</dbReference>
<organism evidence="5 6">
    <name type="scientific">Candidatus Chisholmbacteria bacterium RIFCSPHIGHO2_01_FULL_49_18</name>
    <dbReference type="NCBI Taxonomy" id="1797590"/>
    <lineage>
        <taxon>Bacteria</taxon>
        <taxon>Candidatus Chisholmiibacteriota</taxon>
    </lineage>
</organism>
<dbReference type="PANTHER" id="PTHR10772:SF63">
    <property type="entry name" value="20 KDA CHAPERONIN, CHLOROPLASTIC"/>
    <property type="match status" value="1"/>
</dbReference>
<dbReference type="Proteomes" id="UP000179069">
    <property type="component" value="Unassembled WGS sequence"/>
</dbReference>
<dbReference type="GO" id="GO:0005524">
    <property type="term" value="F:ATP binding"/>
    <property type="evidence" value="ECO:0007669"/>
    <property type="project" value="InterPro"/>
</dbReference>
<dbReference type="EMBL" id="MHCI01000009">
    <property type="protein sequence ID" value="OGY16814.1"/>
    <property type="molecule type" value="Genomic_DNA"/>
</dbReference>
<dbReference type="PANTHER" id="PTHR10772">
    <property type="entry name" value="10 KDA HEAT SHOCK PROTEIN"/>
    <property type="match status" value="1"/>
</dbReference>
<dbReference type="PRINTS" id="PR00297">
    <property type="entry name" value="CHAPERONIN10"/>
</dbReference>
<comment type="subunit">
    <text evidence="3">Heptamer of 7 subunits arranged in a ring. Interacts with the chaperonin GroEL.</text>
</comment>
<comment type="function">
    <text evidence="3 4">Together with the chaperonin GroEL, plays an essential role in assisting protein folding. The GroEL-GroES system forms a nano-cage that allows encapsulation of the non-native substrate proteins and provides a physical environment optimized to promote and accelerate protein folding. GroES binds to the apical surface of the GroEL ring, thereby capping the opening of the GroEL channel.</text>
</comment>
<evidence type="ECO:0000256" key="2">
    <source>
        <dbReference type="ARBA" id="ARBA00023186"/>
    </source>
</evidence>
<dbReference type="GO" id="GO:0051082">
    <property type="term" value="F:unfolded protein binding"/>
    <property type="evidence" value="ECO:0007669"/>
    <property type="project" value="TreeGrafter"/>
</dbReference>
<dbReference type="SUPFAM" id="SSF50129">
    <property type="entry name" value="GroES-like"/>
    <property type="match status" value="1"/>
</dbReference>
<sequence>MASKKSVKVGNLQPAPGYVLVEPMEAQKKTASGIYLPDSSDEKPQEGKVLAIGPVWVTEQGAKITPPCKKGQTVIYKKWGGNEVKVEDVEYQFLKFEDILAVVN</sequence>
<evidence type="ECO:0000256" key="1">
    <source>
        <dbReference type="ARBA" id="ARBA00006975"/>
    </source>
</evidence>
<keyword evidence="3" id="KW-0963">Cytoplasm</keyword>
<accession>A0A1G1VN95</accession>
<gene>
    <name evidence="3" type="primary">groES</name>
    <name evidence="3" type="synonym">groS</name>
    <name evidence="5" type="ORF">A2785_03550</name>
</gene>
<reference evidence="5 6" key="1">
    <citation type="journal article" date="2016" name="Nat. Commun.">
        <title>Thousands of microbial genomes shed light on interconnected biogeochemical processes in an aquifer system.</title>
        <authorList>
            <person name="Anantharaman K."/>
            <person name="Brown C.T."/>
            <person name="Hug L.A."/>
            <person name="Sharon I."/>
            <person name="Castelle C.J."/>
            <person name="Probst A.J."/>
            <person name="Thomas B.C."/>
            <person name="Singh A."/>
            <person name="Wilkins M.J."/>
            <person name="Karaoz U."/>
            <person name="Brodie E.L."/>
            <person name="Williams K.H."/>
            <person name="Hubbard S.S."/>
            <person name="Banfield J.F."/>
        </authorList>
    </citation>
    <scope>NUCLEOTIDE SEQUENCE [LARGE SCALE GENOMIC DNA]</scope>
</reference>
<dbReference type="SMART" id="SM00883">
    <property type="entry name" value="Cpn10"/>
    <property type="match status" value="1"/>
</dbReference>
<dbReference type="Pfam" id="PF00166">
    <property type="entry name" value="Cpn10"/>
    <property type="match status" value="1"/>
</dbReference>
<evidence type="ECO:0000256" key="3">
    <source>
        <dbReference type="HAMAP-Rule" id="MF_00580"/>
    </source>
</evidence>
<evidence type="ECO:0000313" key="6">
    <source>
        <dbReference type="Proteomes" id="UP000179069"/>
    </source>
</evidence>
<dbReference type="Gene3D" id="2.30.33.40">
    <property type="entry name" value="GroES chaperonin"/>
    <property type="match status" value="1"/>
</dbReference>
<dbReference type="InterPro" id="IPR011032">
    <property type="entry name" value="GroES-like_sf"/>
</dbReference>
<comment type="subcellular location">
    <subcellularLocation>
        <location evidence="3">Cytoplasm</location>
    </subcellularLocation>
</comment>
<dbReference type="CDD" id="cd00320">
    <property type="entry name" value="cpn10"/>
    <property type="match status" value="1"/>
</dbReference>
<evidence type="ECO:0000313" key="5">
    <source>
        <dbReference type="EMBL" id="OGY16814.1"/>
    </source>
</evidence>
<dbReference type="GO" id="GO:0044183">
    <property type="term" value="F:protein folding chaperone"/>
    <property type="evidence" value="ECO:0007669"/>
    <property type="project" value="InterPro"/>
</dbReference>
<comment type="caution">
    <text evidence="5">The sequence shown here is derived from an EMBL/GenBank/DDBJ whole genome shotgun (WGS) entry which is preliminary data.</text>
</comment>
<keyword evidence="2 3" id="KW-0143">Chaperone</keyword>
<dbReference type="GO" id="GO:0005737">
    <property type="term" value="C:cytoplasm"/>
    <property type="evidence" value="ECO:0007669"/>
    <property type="project" value="UniProtKB-SubCell"/>
</dbReference>
<dbReference type="FunFam" id="2.30.33.40:FF:000001">
    <property type="entry name" value="10 kDa chaperonin"/>
    <property type="match status" value="1"/>
</dbReference>
<dbReference type="HAMAP" id="MF_00580">
    <property type="entry name" value="CH10"/>
    <property type="match status" value="1"/>
</dbReference>
<dbReference type="AlphaFoldDB" id="A0A1G1VN95"/>
<evidence type="ECO:0000256" key="4">
    <source>
        <dbReference type="RuleBase" id="RU000535"/>
    </source>
</evidence>
<proteinExistence type="inferred from homology"/>
<name>A0A1G1VN95_9BACT</name>
<dbReference type="GO" id="GO:0051087">
    <property type="term" value="F:protein-folding chaperone binding"/>
    <property type="evidence" value="ECO:0007669"/>
    <property type="project" value="TreeGrafter"/>
</dbReference>
<protein>
    <recommendedName>
        <fullName evidence="3">Co-chaperonin GroES</fullName>
    </recommendedName>
    <alternativeName>
        <fullName evidence="3">10 kDa chaperonin</fullName>
    </alternativeName>
    <alternativeName>
        <fullName evidence="3">Chaperonin-10</fullName>
        <shortName evidence="3">Cpn10</shortName>
    </alternativeName>
</protein>
<dbReference type="InterPro" id="IPR037124">
    <property type="entry name" value="Chaperonin_GroES_sf"/>
</dbReference>
<comment type="similarity">
    <text evidence="1 3 4">Belongs to the GroES chaperonin family.</text>
</comment>
<dbReference type="GO" id="GO:0046872">
    <property type="term" value="F:metal ion binding"/>
    <property type="evidence" value="ECO:0007669"/>
    <property type="project" value="TreeGrafter"/>
</dbReference>